<evidence type="ECO:0000256" key="1">
    <source>
        <dbReference type="SAM" id="Phobius"/>
    </source>
</evidence>
<keyword evidence="1" id="KW-0812">Transmembrane</keyword>
<dbReference type="Proteomes" id="UP000230390">
    <property type="component" value="Unassembled WGS sequence"/>
</dbReference>
<evidence type="ECO:0000313" key="3">
    <source>
        <dbReference type="EMBL" id="PIL45941.1"/>
    </source>
</evidence>
<sequence>MHMHSTIKKLAQSTWKSFEQAMHVGDIARERRRLTFSVFIWSFLILSVLSITMLWLGDKLNASGMVVTRFLAGAQAPVTSQYGYPAAAREQITVVMYDQEFLNSNGSAWPISYQDHADWLLRLAGDPAARPKAILLDISFGQDRVDATLPILKQALCTVQNEYKVPVFLAALPSAKDGKLAVRSGLAAAGESACFTLVGVDYVADPLDGLAWGYQLTRHRTEAGWQPGPADAPAQPSYRSAAMAMAQDVAKIELGEETVPMALVWGNNSAPQNERPDRLKSCTPGERQLYKLIPGVLRQVWESAPAQPLCPYHRTLSMAQLGQLSEQELAPYLAGRYVMVGANIPGYNDFVDSPIHRLLPGVYLHAMALDNFLTYKDGYKLSAEWTIPPSLALLLPGALTIFAVLLVHLAWTLMLHKFFRTTRFHRWRRQRLRSALSRRMSMHAIAVLAWIVRLTLQSIAAMAMIAFLQHFFRIGMLPVVELIGMTLLAEGLGYMSKLRIFIFGEEVRVRPVLSSQV</sequence>
<name>A0A2G8TIR8_9BURK</name>
<dbReference type="InterPro" id="IPR007890">
    <property type="entry name" value="CHASE2"/>
</dbReference>
<comment type="caution">
    <text evidence="3">The sequence shown here is derived from an EMBL/GenBank/DDBJ whole genome shotgun (WGS) entry which is preliminary data.</text>
</comment>
<dbReference type="Pfam" id="PF05226">
    <property type="entry name" value="CHASE2"/>
    <property type="match status" value="1"/>
</dbReference>
<feature type="transmembrane region" description="Helical" evidence="1">
    <location>
        <begin position="440"/>
        <end position="465"/>
    </location>
</feature>
<keyword evidence="1" id="KW-0472">Membrane</keyword>
<gene>
    <name evidence="3" type="ORF">CR105_07795</name>
</gene>
<accession>A0A2G8TIR8</accession>
<keyword evidence="1" id="KW-1133">Transmembrane helix</keyword>
<evidence type="ECO:0000313" key="4">
    <source>
        <dbReference type="Proteomes" id="UP000230390"/>
    </source>
</evidence>
<dbReference type="EMBL" id="PDOC01000003">
    <property type="protein sequence ID" value="PIL45941.1"/>
    <property type="molecule type" value="Genomic_DNA"/>
</dbReference>
<keyword evidence="4" id="KW-1185">Reference proteome</keyword>
<dbReference type="OrthoDB" id="7348688at2"/>
<feature type="domain" description="CHASE2" evidence="2">
    <location>
        <begin position="71"/>
        <end position="404"/>
    </location>
</feature>
<dbReference type="AlphaFoldDB" id="A0A2G8TIR8"/>
<evidence type="ECO:0000259" key="2">
    <source>
        <dbReference type="SMART" id="SM01080"/>
    </source>
</evidence>
<feature type="transmembrane region" description="Helical" evidence="1">
    <location>
        <begin position="391"/>
        <end position="419"/>
    </location>
</feature>
<protein>
    <recommendedName>
        <fullName evidence="2">CHASE2 domain-containing protein</fullName>
    </recommendedName>
</protein>
<reference evidence="3 4" key="1">
    <citation type="submission" date="2017-10" db="EMBL/GenBank/DDBJ databases">
        <title>Massilia psychrophilum sp. nov., a novel purple-pigmented bacterium isolated from Tianshan glacier, Xinjiang Municipality, China.</title>
        <authorList>
            <person name="Wang H."/>
        </authorList>
    </citation>
    <scope>NUCLEOTIDE SEQUENCE [LARGE SCALE GENOMIC DNA]</scope>
    <source>
        <strain evidence="3 4">JCM 30074</strain>
    </source>
</reference>
<dbReference type="SMART" id="SM01080">
    <property type="entry name" value="CHASE2"/>
    <property type="match status" value="1"/>
</dbReference>
<feature type="transmembrane region" description="Helical" evidence="1">
    <location>
        <begin position="471"/>
        <end position="489"/>
    </location>
</feature>
<organism evidence="3 4">
    <name type="scientific">Massilia eurypsychrophila</name>
    <dbReference type="NCBI Taxonomy" id="1485217"/>
    <lineage>
        <taxon>Bacteria</taxon>
        <taxon>Pseudomonadati</taxon>
        <taxon>Pseudomonadota</taxon>
        <taxon>Betaproteobacteria</taxon>
        <taxon>Burkholderiales</taxon>
        <taxon>Oxalobacteraceae</taxon>
        <taxon>Telluria group</taxon>
        <taxon>Massilia</taxon>
    </lineage>
</organism>
<feature type="transmembrane region" description="Helical" evidence="1">
    <location>
        <begin position="38"/>
        <end position="57"/>
    </location>
</feature>
<proteinExistence type="predicted"/>